<proteinExistence type="predicted"/>
<organism evidence="1 2">
    <name type="scientific">Fimbriimonas ginsengisoli Gsoil 348</name>
    <dbReference type="NCBI Taxonomy" id="661478"/>
    <lineage>
        <taxon>Bacteria</taxon>
        <taxon>Bacillati</taxon>
        <taxon>Armatimonadota</taxon>
        <taxon>Fimbriimonadia</taxon>
        <taxon>Fimbriimonadales</taxon>
        <taxon>Fimbriimonadaceae</taxon>
        <taxon>Fimbriimonas</taxon>
    </lineage>
</organism>
<dbReference type="EMBL" id="CP007139">
    <property type="protein sequence ID" value="AIE85362.1"/>
    <property type="molecule type" value="Genomic_DNA"/>
</dbReference>
<dbReference type="Proteomes" id="UP000027982">
    <property type="component" value="Chromosome"/>
</dbReference>
<keyword evidence="2" id="KW-1185">Reference proteome</keyword>
<evidence type="ECO:0000313" key="2">
    <source>
        <dbReference type="Proteomes" id="UP000027982"/>
    </source>
</evidence>
<dbReference type="RefSeq" id="WP_025226063.1">
    <property type="nucleotide sequence ID" value="NZ_CP007139.1"/>
</dbReference>
<accession>A0A068NPQ6</accession>
<protein>
    <submittedName>
        <fullName evidence="1">Uncharacterized protein</fullName>
    </submittedName>
</protein>
<reference evidence="1 2" key="1">
    <citation type="journal article" date="2014" name="PLoS ONE">
        <title>The first complete genome sequence of the class fimbriimonadia in the phylum armatimonadetes.</title>
        <authorList>
            <person name="Hu Z.Y."/>
            <person name="Wang Y.Z."/>
            <person name="Im W.T."/>
            <person name="Wang S.Y."/>
            <person name="Zhao G.P."/>
            <person name="Zheng H.J."/>
            <person name="Quan Z.X."/>
        </authorList>
    </citation>
    <scope>NUCLEOTIDE SEQUENCE [LARGE SCALE GENOMIC DNA]</scope>
    <source>
        <strain evidence="1">Gsoil 348</strain>
    </source>
</reference>
<dbReference type="KEGG" id="fgi:OP10G_1994"/>
<evidence type="ECO:0000313" key="1">
    <source>
        <dbReference type="EMBL" id="AIE85362.1"/>
    </source>
</evidence>
<dbReference type="AlphaFoldDB" id="A0A068NPQ6"/>
<gene>
    <name evidence="1" type="ORF">OP10G_1994</name>
</gene>
<dbReference type="HOGENOM" id="CLU_2081319_0_0_0"/>
<name>A0A068NPQ6_FIMGI</name>
<sequence length="117" mass="12969">MKWFAFIAVLSMTAIPFAGSQPRQEKGGPSVATLSPEDRQKFEALKALMAGAQRVPVRWRYRVIDLNVSRLKPAQLEAVLDERAGQYGFELVGTTASNERGKTRFLFKAKVASAPSR</sequence>